<evidence type="ECO:0000313" key="8">
    <source>
        <dbReference type="Proteomes" id="UP000612055"/>
    </source>
</evidence>
<evidence type="ECO:0000313" key="7">
    <source>
        <dbReference type="EMBL" id="KAG2490529.1"/>
    </source>
</evidence>
<dbReference type="Pfam" id="PF03092">
    <property type="entry name" value="BT1"/>
    <property type="match status" value="1"/>
</dbReference>
<sequence>NIASGLRYLLGAALMRALGVTATDFTHLPLLLALCSGALLLPLPLLLLVPGRLDTDEGAAEAAAEAPIARIASASRPHARHAQHGAEHGGHAGHEEAGGELAEGENEAEAERRGLLAGPGPKGGSSPIGVSPRVRVSGGGGWRGGRVSGGGGSGGGAPPAAVGQGASPRGVELLEVRRHGGSGGGAAEGSQAGGPAWGAGAHYAAGEGGGDEEEGGGVGAEKRGLLAGPGPGWAQ</sequence>
<dbReference type="AlphaFoldDB" id="A0A835XVG2"/>
<dbReference type="InterPro" id="IPR039309">
    <property type="entry name" value="BT1"/>
</dbReference>
<comment type="subcellular location">
    <subcellularLocation>
        <location evidence="1">Membrane</location>
        <topology evidence="1">Multi-pass membrane protein</topology>
    </subcellularLocation>
</comment>
<feature type="compositionally biased region" description="Basic and acidic residues" evidence="6">
    <location>
        <begin position="84"/>
        <end position="97"/>
    </location>
</feature>
<feature type="compositionally biased region" description="Gly residues" evidence="6">
    <location>
        <begin position="181"/>
        <end position="197"/>
    </location>
</feature>
<comment type="caution">
    <text evidence="7">The sequence shown here is derived from an EMBL/GenBank/DDBJ whole genome shotgun (WGS) entry which is preliminary data.</text>
</comment>
<reference evidence="7" key="1">
    <citation type="journal article" date="2020" name="bioRxiv">
        <title>Comparative genomics of Chlamydomonas.</title>
        <authorList>
            <person name="Craig R.J."/>
            <person name="Hasan A.R."/>
            <person name="Ness R.W."/>
            <person name="Keightley P.D."/>
        </authorList>
    </citation>
    <scope>NUCLEOTIDE SEQUENCE</scope>
    <source>
        <strain evidence="7">CCAP 11/70</strain>
    </source>
</reference>
<feature type="compositionally biased region" description="Low complexity" evidence="6">
    <location>
        <begin position="115"/>
        <end position="136"/>
    </location>
</feature>
<keyword evidence="5" id="KW-0472">Membrane</keyword>
<evidence type="ECO:0000256" key="3">
    <source>
        <dbReference type="ARBA" id="ARBA00022692"/>
    </source>
</evidence>
<proteinExistence type="predicted"/>
<accession>A0A835XVG2</accession>
<dbReference type="GO" id="GO:0016020">
    <property type="term" value="C:membrane"/>
    <property type="evidence" value="ECO:0007669"/>
    <property type="project" value="UniProtKB-SubCell"/>
</dbReference>
<evidence type="ECO:0000256" key="4">
    <source>
        <dbReference type="ARBA" id="ARBA00022989"/>
    </source>
</evidence>
<organism evidence="7 8">
    <name type="scientific">Edaphochlamys debaryana</name>
    <dbReference type="NCBI Taxonomy" id="47281"/>
    <lineage>
        <taxon>Eukaryota</taxon>
        <taxon>Viridiplantae</taxon>
        <taxon>Chlorophyta</taxon>
        <taxon>core chlorophytes</taxon>
        <taxon>Chlorophyceae</taxon>
        <taxon>CS clade</taxon>
        <taxon>Chlamydomonadales</taxon>
        <taxon>Chlamydomonadales incertae sedis</taxon>
        <taxon>Edaphochlamys</taxon>
    </lineage>
</organism>
<protein>
    <submittedName>
        <fullName evidence="7">Uncharacterized protein</fullName>
    </submittedName>
</protein>
<feature type="region of interest" description="Disordered" evidence="6">
    <location>
        <begin position="74"/>
        <end position="166"/>
    </location>
</feature>
<name>A0A835XVG2_9CHLO</name>
<dbReference type="Proteomes" id="UP000612055">
    <property type="component" value="Unassembled WGS sequence"/>
</dbReference>
<keyword evidence="3" id="KW-0812">Transmembrane</keyword>
<evidence type="ECO:0000256" key="6">
    <source>
        <dbReference type="SAM" id="MobiDB-lite"/>
    </source>
</evidence>
<keyword evidence="4" id="KW-1133">Transmembrane helix</keyword>
<keyword evidence="8" id="KW-1185">Reference proteome</keyword>
<evidence type="ECO:0000256" key="1">
    <source>
        <dbReference type="ARBA" id="ARBA00004141"/>
    </source>
</evidence>
<feature type="non-terminal residue" evidence="7">
    <location>
        <position position="1"/>
    </location>
</feature>
<feature type="compositionally biased region" description="Gly residues" evidence="6">
    <location>
        <begin position="137"/>
        <end position="157"/>
    </location>
</feature>
<dbReference type="EMBL" id="JAEHOE010000060">
    <property type="protein sequence ID" value="KAG2490529.1"/>
    <property type="molecule type" value="Genomic_DNA"/>
</dbReference>
<feature type="region of interest" description="Disordered" evidence="6">
    <location>
        <begin position="178"/>
        <end position="235"/>
    </location>
</feature>
<evidence type="ECO:0000256" key="5">
    <source>
        <dbReference type="ARBA" id="ARBA00023136"/>
    </source>
</evidence>
<gene>
    <name evidence="7" type="ORF">HYH03_010925</name>
</gene>
<keyword evidence="2" id="KW-0813">Transport</keyword>
<evidence type="ECO:0000256" key="2">
    <source>
        <dbReference type="ARBA" id="ARBA00022448"/>
    </source>
</evidence>